<accession>A0AAF0F8S4</accession>
<evidence type="ECO:0000313" key="5">
    <source>
        <dbReference type="Proteomes" id="UP001217754"/>
    </source>
</evidence>
<organism evidence="4 5">
    <name type="scientific">Malassezia japonica</name>
    <dbReference type="NCBI Taxonomy" id="223818"/>
    <lineage>
        <taxon>Eukaryota</taxon>
        <taxon>Fungi</taxon>
        <taxon>Dikarya</taxon>
        <taxon>Basidiomycota</taxon>
        <taxon>Ustilaginomycotina</taxon>
        <taxon>Malasseziomycetes</taxon>
        <taxon>Malasseziales</taxon>
        <taxon>Malasseziaceae</taxon>
        <taxon>Malassezia</taxon>
    </lineage>
</organism>
<proteinExistence type="inferred from homology"/>
<gene>
    <name evidence="4" type="ORF">MJAP1_003479</name>
</gene>
<feature type="domain" description="NAD-dependent epimerase/dehydratase" evidence="3">
    <location>
        <begin position="4"/>
        <end position="192"/>
    </location>
</feature>
<dbReference type="CDD" id="cd05227">
    <property type="entry name" value="AR_SDR_e"/>
    <property type="match status" value="1"/>
</dbReference>
<dbReference type="AlphaFoldDB" id="A0AAF0F8S4"/>
<keyword evidence="1" id="KW-0560">Oxidoreductase</keyword>
<dbReference type="GO" id="GO:0016616">
    <property type="term" value="F:oxidoreductase activity, acting on the CH-OH group of donors, NAD or NADP as acceptor"/>
    <property type="evidence" value="ECO:0007669"/>
    <property type="project" value="TreeGrafter"/>
</dbReference>
<dbReference type="InterPro" id="IPR001509">
    <property type="entry name" value="Epimerase_deHydtase"/>
</dbReference>
<dbReference type="Pfam" id="PF01370">
    <property type="entry name" value="Epimerase"/>
    <property type="match status" value="1"/>
</dbReference>
<comment type="similarity">
    <text evidence="2">Belongs to the NAD(P)-dependent epimerase/dehydratase family. Dihydroflavonol-4-reductase subfamily.</text>
</comment>
<dbReference type="SUPFAM" id="SSF51735">
    <property type="entry name" value="NAD(P)-binding Rossmann-fold domains"/>
    <property type="match status" value="1"/>
</dbReference>
<dbReference type="GeneID" id="85227130"/>
<dbReference type="RefSeq" id="XP_060123390.1">
    <property type="nucleotide sequence ID" value="XM_060267407.1"/>
</dbReference>
<dbReference type="FunFam" id="3.40.50.720:FF:000336">
    <property type="entry name" value="Aldehyde reductase"/>
    <property type="match status" value="1"/>
</dbReference>
<name>A0AAF0F8S4_9BASI</name>
<dbReference type="PANTHER" id="PTHR10366:SF564">
    <property type="entry name" value="STEROL-4-ALPHA-CARBOXYLATE 3-DEHYDROGENASE, DECARBOXYLATING"/>
    <property type="match status" value="1"/>
</dbReference>
<evidence type="ECO:0000256" key="2">
    <source>
        <dbReference type="ARBA" id="ARBA00023445"/>
    </source>
</evidence>
<keyword evidence="5" id="KW-1185">Reference proteome</keyword>
<dbReference type="Proteomes" id="UP001217754">
    <property type="component" value="Chromosome 6"/>
</dbReference>
<dbReference type="EMBL" id="CP119963">
    <property type="protein sequence ID" value="WFD40493.1"/>
    <property type="molecule type" value="Genomic_DNA"/>
</dbReference>
<evidence type="ECO:0000259" key="3">
    <source>
        <dbReference type="Pfam" id="PF01370"/>
    </source>
</evidence>
<dbReference type="PANTHER" id="PTHR10366">
    <property type="entry name" value="NAD DEPENDENT EPIMERASE/DEHYDRATASE"/>
    <property type="match status" value="1"/>
</dbReference>
<reference evidence="4" key="1">
    <citation type="submission" date="2023-03" db="EMBL/GenBank/DDBJ databases">
        <title>Mating type loci evolution in Malassezia.</title>
        <authorList>
            <person name="Coelho M.A."/>
        </authorList>
    </citation>
    <scope>NUCLEOTIDE SEQUENCE</scope>
    <source>
        <strain evidence="4">CBS 9431</strain>
    </source>
</reference>
<dbReference type="InterPro" id="IPR036291">
    <property type="entry name" value="NAD(P)-bd_dom_sf"/>
</dbReference>
<protein>
    <recommendedName>
        <fullName evidence="3">NAD-dependent epimerase/dehydratase domain-containing protein</fullName>
    </recommendedName>
</protein>
<dbReference type="InterPro" id="IPR050425">
    <property type="entry name" value="NAD(P)_dehydrat-like"/>
</dbReference>
<evidence type="ECO:0000313" key="4">
    <source>
        <dbReference type="EMBL" id="WFD40493.1"/>
    </source>
</evidence>
<dbReference type="Gene3D" id="3.40.50.720">
    <property type="entry name" value="NAD(P)-binding Rossmann-like Domain"/>
    <property type="match status" value="1"/>
</dbReference>
<evidence type="ECO:0000256" key="1">
    <source>
        <dbReference type="ARBA" id="ARBA00023002"/>
    </source>
</evidence>
<sequence length="341" mass="37126">MSTVLVTGGTGYVASHVILQLLRDGYHVRTTVRSLTKSDTVREMIKKGGVEPGDRLTFVQADLESDSGWKDATSGAKYVLHVASPFPLGDPKDENELIIPAREGTLRVLRNARDAGVKRVVVTSSFAAIGFGHGQKDITMNEEIWSEPSGTDVTAYIKSKLVAEQAAWNFIEKEGKSMELATVNPYMIMGPILGPSVGSSVDVVKKMMIGLPGVPRLFFGIVDVRDLAVLEIKAMTSDAAKGQRFLASNDHMLSMLEIAKILKEHLGPKGKNVTLFQLPDWLVRITACFNADAKSAAPYIGITRKLDISKAERLLGWKTRPTEQTLADTADSLIDFGIVKV</sequence>